<evidence type="ECO:0000313" key="1">
    <source>
        <dbReference type="EMBL" id="MPC50767.1"/>
    </source>
</evidence>
<sequence>MKFVATYVLAVVAVVAVSSVKEKTSFRFKQYPGHYLQGDVALILKGVTLVQCTAACGPLRVFMLQGSWPNNICYILSSFTTLDKNQFYSVYYDMDMYKEKGFFQEFGRSVFTSSSNSPRVSWLDAYWICRGMWAAFFVPHTQNQWEWMKKVAAGNNYEGMWIGLQEMVEDSNSYMWIGVTVILGK</sequence>
<protein>
    <submittedName>
        <fullName evidence="1">Uncharacterized protein</fullName>
    </submittedName>
</protein>
<dbReference type="SUPFAM" id="SSF56436">
    <property type="entry name" value="C-type lectin-like"/>
    <property type="match status" value="1"/>
</dbReference>
<dbReference type="AlphaFoldDB" id="A0A5B7FZL6"/>
<accession>A0A5B7FZL6</accession>
<organism evidence="1 2">
    <name type="scientific">Portunus trituberculatus</name>
    <name type="common">Swimming crab</name>
    <name type="synonym">Neptunus trituberculatus</name>
    <dbReference type="NCBI Taxonomy" id="210409"/>
    <lineage>
        <taxon>Eukaryota</taxon>
        <taxon>Metazoa</taxon>
        <taxon>Ecdysozoa</taxon>
        <taxon>Arthropoda</taxon>
        <taxon>Crustacea</taxon>
        <taxon>Multicrustacea</taxon>
        <taxon>Malacostraca</taxon>
        <taxon>Eumalacostraca</taxon>
        <taxon>Eucarida</taxon>
        <taxon>Decapoda</taxon>
        <taxon>Pleocyemata</taxon>
        <taxon>Brachyura</taxon>
        <taxon>Eubrachyura</taxon>
        <taxon>Portunoidea</taxon>
        <taxon>Portunidae</taxon>
        <taxon>Portuninae</taxon>
        <taxon>Portunus</taxon>
    </lineage>
</organism>
<name>A0A5B7FZL6_PORTR</name>
<dbReference type="EMBL" id="VSRR010009725">
    <property type="protein sequence ID" value="MPC50767.1"/>
    <property type="molecule type" value="Genomic_DNA"/>
</dbReference>
<dbReference type="Proteomes" id="UP000324222">
    <property type="component" value="Unassembled WGS sequence"/>
</dbReference>
<keyword evidence="2" id="KW-1185">Reference proteome</keyword>
<dbReference type="InterPro" id="IPR016187">
    <property type="entry name" value="CTDL_fold"/>
</dbReference>
<dbReference type="OrthoDB" id="10495880at2759"/>
<reference evidence="1 2" key="1">
    <citation type="submission" date="2019-05" db="EMBL/GenBank/DDBJ databases">
        <title>Another draft genome of Portunus trituberculatus and its Hox gene families provides insights of decapod evolution.</title>
        <authorList>
            <person name="Jeong J.-H."/>
            <person name="Song I."/>
            <person name="Kim S."/>
            <person name="Choi T."/>
            <person name="Kim D."/>
            <person name="Ryu S."/>
            <person name="Kim W."/>
        </authorList>
    </citation>
    <scope>NUCLEOTIDE SEQUENCE [LARGE SCALE GENOMIC DNA]</scope>
    <source>
        <tissue evidence="1">Muscle</tissue>
    </source>
</reference>
<comment type="caution">
    <text evidence="1">The sequence shown here is derived from an EMBL/GenBank/DDBJ whole genome shotgun (WGS) entry which is preliminary data.</text>
</comment>
<evidence type="ECO:0000313" key="2">
    <source>
        <dbReference type="Proteomes" id="UP000324222"/>
    </source>
</evidence>
<dbReference type="InterPro" id="IPR016186">
    <property type="entry name" value="C-type_lectin-like/link_sf"/>
</dbReference>
<gene>
    <name evidence="1" type="ORF">E2C01_044598</name>
</gene>
<dbReference type="CDD" id="cd00037">
    <property type="entry name" value="CLECT"/>
    <property type="match status" value="1"/>
</dbReference>
<dbReference type="Gene3D" id="3.10.100.10">
    <property type="entry name" value="Mannose-Binding Protein A, subunit A"/>
    <property type="match status" value="1"/>
</dbReference>
<proteinExistence type="predicted"/>